<evidence type="ECO:0000313" key="6">
    <source>
        <dbReference type="Proteomes" id="UP001519349"/>
    </source>
</evidence>
<keyword evidence="6" id="KW-1185">Reference proteome</keyword>
<dbReference type="EMBL" id="QFAY01000022">
    <property type="protein sequence ID" value="MBP2621690.1"/>
    <property type="molecule type" value="Genomic_DNA"/>
</dbReference>
<evidence type="ECO:0000256" key="3">
    <source>
        <dbReference type="SAM" id="SignalP"/>
    </source>
</evidence>
<name>A0ABS5AYR5_9STRE</name>
<evidence type="ECO:0000313" key="5">
    <source>
        <dbReference type="EMBL" id="MBP2621690.1"/>
    </source>
</evidence>
<organism evidence="5 6">
    <name type="scientific">Streptococcus panodentis</name>
    <dbReference type="NCBI Taxonomy" id="1581472"/>
    <lineage>
        <taxon>Bacteria</taxon>
        <taxon>Bacillati</taxon>
        <taxon>Bacillota</taxon>
        <taxon>Bacilli</taxon>
        <taxon>Lactobacillales</taxon>
        <taxon>Streptococcaceae</taxon>
        <taxon>Streptococcus</taxon>
    </lineage>
</organism>
<evidence type="ECO:0000259" key="4">
    <source>
        <dbReference type="PROSITE" id="PS50983"/>
    </source>
</evidence>
<dbReference type="PROSITE" id="PS51257">
    <property type="entry name" value="PROKAR_LIPOPROTEIN"/>
    <property type="match status" value="1"/>
</dbReference>
<dbReference type="PANTHER" id="PTHR30535:SF34">
    <property type="entry name" value="MOLYBDATE-BINDING PROTEIN MOLA"/>
    <property type="match status" value="1"/>
</dbReference>
<evidence type="ECO:0000256" key="2">
    <source>
        <dbReference type="SAM" id="MobiDB-lite"/>
    </source>
</evidence>
<accession>A0ABS5AYR5</accession>
<dbReference type="InterPro" id="IPR002491">
    <property type="entry name" value="ABC_transptr_periplasmic_BD"/>
</dbReference>
<gene>
    <name evidence="5" type="ORF">DHL47_10250</name>
</gene>
<feature type="compositionally biased region" description="Low complexity" evidence="2">
    <location>
        <begin position="21"/>
        <end position="38"/>
    </location>
</feature>
<dbReference type="InterPro" id="IPR050902">
    <property type="entry name" value="ABC_Transporter_SBP"/>
</dbReference>
<feature type="signal peptide" evidence="3">
    <location>
        <begin position="1"/>
        <end position="18"/>
    </location>
</feature>
<feature type="domain" description="Fe/B12 periplasmic-binding" evidence="4">
    <location>
        <begin position="74"/>
        <end position="340"/>
    </location>
</feature>
<proteinExistence type="inferred from homology"/>
<dbReference type="Gene3D" id="3.40.50.1980">
    <property type="entry name" value="Nitrogenase molybdenum iron protein domain"/>
    <property type="match status" value="2"/>
</dbReference>
<comment type="similarity">
    <text evidence="1">Belongs to the bacterial solute-binding protein 8 family.</text>
</comment>
<evidence type="ECO:0000256" key="1">
    <source>
        <dbReference type="ARBA" id="ARBA00008814"/>
    </source>
</evidence>
<comment type="caution">
    <text evidence="5">The sequence shown here is derived from an EMBL/GenBank/DDBJ whole genome shotgun (WGS) entry which is preliminary data.</text>
</comment>
<feature type="chain" id="PRO_5045211368" evidence="3">
    <location>
        <begin position="19"/>
        <end position="340"/>
    </location>
</feature>
<keyword evidence="3" id="KW-0732">Signal</keyword>
<dbReference type="PROSITE" id="PS50983">
    <property type="entry name" value="FE_B12_PBP"/>
    <property type="match status" value="1"/>
</dbReference>
<dbReference type="PANTHER" id="PTHR30535">
    <property type="entry name" value="VITAMIN B12-BINDING PROTEIN"/>
    <property type="match status" value="1"/>
</dbReference>
<dbReference type="SUPFAM" id="SSF53807">
    <property type="entry name" value="Helical backbone' metal receptor"/>
    <property type="match status" value="1"/>
</dbReference>
<dbReference type="Proteomes" id="UP001519349">
    <property type="component" value="Unassembled WGS sequence"/>
</dbReference>
<protein>
    <submittedName>
        <fullName evidence="5">Metal ABC transporter substrate-binding protein</fullName>
    </submittedName>
</protein>
<dbReference type="RefSeq" id="WP_209551754.1">
    <property type="nucleotide sequence ID" value="NZ_QFAY01000022.1"/>
</dbReference>
<dbReference type="Pfam" id="PF01497">
    <property type="entry name" value="Peripla_BP_2"/>
    <property type="match status" value="1"/>
</dbReference>
<feature type="region of interest" description="Disordered" evidence="2">
    <location>
        <begin position="21"/>
        <end position="45"/>
    </location>
</feature>
<sequence>MKKTLSILLLAAAALTVAACSSSSKTSSSSSSSQASSEKTAKKDSAETKYPVTVKTYDAEGQEIEQTFEKAPEKVITNNLSTTEILIELGLKDKIAGMLNPDNAVTGKYEADIATIPQVGDKKTVSQETVLSYEPDAILGRNMMFSEKSLGTVNSWNENKIPVYTQKASVSNIKQDLSNIVEDVKNLGTIFNVQEKANQYAEQLQGKIDAVKKANKASQGEKKKALIMVAYNDETFGTYKSALQESLLNQLGYTNVATGTSDLTLENLVSMDPELIIYVTSDRNKEMDGQAVDLMKANAVLADVPAVKNEQIMTISYDELMDYGPAVIDSLEKINDFINK</sequence>
<reference evidence="5 6" key="1">
    <citation type="submission" date="2018-05" db="EMBL/GenBank/DDBJ databases">
        <title>Draft genome sequence of Streptococcus panodentis CCUG 70867T.</title>
        <authorList>
            <person name="Salva-Serra F."/>
            <person name="Mendez V."/>
            <person name="Jaen-Luchoro D."/>
            <person name="Gonzales-Siles L."/>
            <person name="Karlsson R."/>
            <person name="Engstrom-Jakobsson H."/>
            <person name="Busquets A."/>
            <person name="Gomila M."/>
            <person name="Pineiro-Iglesias B."/>
            <person name="Bennasar-Figueras A."/>
            <person name="Seeger M."/>
            <person name="Moore E."/>
        </authorList>
    </citation>
    <scope>NUCLEOTIDE SEQUENCE [LARGE SCALE GENOMIC DNA]</scope>
    <source>
        <strain evidence="5 6">CCUG 70867</strain>
    </source>
</reference>